<proteinExistence type="predicted"/>
<feature type="domain" description="Ig-like" evidence="1">
    <location>
        <begin position="209"/>
        <end position="344"/>
    </location>
</feature>
<evidence type="ECO:0000313" key="3">
    <source>
        <dbReference type="Proteomes" id="UP001597100"/>
    </source>
</evidence>
<comment type="caution">
    <text evidence="2">The sequence shown here is derived from an EMBL/GenBank/DDBJ whole genome shotgun (WGS) entry which is preliminary data.</text>
</comment>
<dbReference type="NCBIfam" id="TIGR04131">
    <property type="entry name" value="Bac_Flav_CTERM"/>
    <property type="match status" value="1"/>
</dbReference>
<dbReference type="SMART" id="SM00089">
    <property type="entry name" value="PKD"/>
    <property type="match status" value="5"/>
</dbReference>
<sequence length="1198" mass="125915">TVEQNITPAVAAITGNEILTCDVTSVTLDASTSTAYGNFTYLWSNGSTDPSITVSEPNTYSVTITGENGCEDTSSATVEQNITPAVAAITGNEILTCDVTSVTLDASTSTADGNFTYLWSNGSTDPSITVSEPNTYSVTITGENGCEDTTSATVEQNITPAVAAITGNEILTCDVTSVTLDASSSTADGNFTYLWSNGSTDASITVTDPNTYSVTITGENGCQNTTSVSVVENSKTSQAVITGNETLTCTTTSVTLDASTSTADGNFTYLWSNGSTEASIIVSEPDTYSVTISGENGCKDTASVTVEQNIDPANAVITGNESLTCEVTSVTLDASSSTADGNFTYLWSTGSTDAFITVSEPATYSVTITGENGCASEASVTLEAFQDNPDTPTVLGTAVQPTCTTPTGSFEINPVEGLTYSINGGEFSPTTTFVDLSPDSYSVVAKNEYGCTSDPLTVTVIEQPETPNAPVLLAPIHPSCGEEFGAIAICCDTGMEYSLDGINWQNEPFFLNLKPGDYQVVAKNEDGCVSEPTAFTIEPAPEVPGAPELREPATQPTCEVATGSFSITAVEGLEYSINGTDFNTTGEFLDLNPENYEVVARNTDGCISASTSVTIVAQPNTPEVPSVTATQPTCTVATGSINVNVVAGLEYSINGTDWFTNVTFNDLEADTTYQVFARNADGCLSAPTSVTINEQPATPAAPAVASTVQPTCSESTGTFSVNEMAGLEYSIDGTNWFTNGTFTDLTANTVYEVYARNADGCVSEPTEVSINAQPQTPAAPEVASTTQPDCTDASGSFTLTAIEGLEYSINNIDWNTDGIFDNLEENTLYTVLARNANGCTSEATQVQIDAQPETPAAPSVSSTTQPTCTDPNGAFTVTVVEGLEYSIDGTNWNTDGIFTQLDADSNYEVVARNADGCVSEAISVTINASPETPAAPEIEDFMDATCEEPTGMVVFPLLEGIVYSMTDADGNTVSDDNNDAIYNDLQPGAYSVTAENADGCISEPTPVTISSPQLEEITPSSGNVCIEETSYNLIPLLGNNDTSGTWEDPENTGALEGSVINPSLLEVGSYTFDYVLTLGECTSTTSVTVNINDDCVVLACELEDVKSSISKVVTPNGDQINDRFEIGLDLDCGFIYNVKIFNRWGSLVYEANDYQDNWDGRSRSSVTGDQLPAGTYYYLVEVIGLGELVQGYIYLGTK</sequence>
<feature type="non-terminal residue" evidence="2">
    <location>
        <position position="1"/>
    </location>
</feature>
<dbReference type="SUPFAM" id="SSF49299">
    <property type="entry name" value="PKD domain"/>
    <property type="match status" value="1"/>
</dbReference>
<protein>
    <submittedName>
        <fullName evidence="2">Gliding motility-associated C-terminal domain-containing protein</fullName>
    </submittedName>
</protein>
<keyword evidence="3" id="KW-1185">Reference proteome</keyword>
<dbReference type="InterPro" id="IPR022409">
    <property type="entry name" value="PKD/Chitinase_dom"/>
</dbReference>
<dbReference type="Proteomes" id="UP001597100">
    <property type="component" value="Unassembled WGS sequence"/>
</dbReference>
<accession>A0ABW3IBZ5</accession>
<organism evidence="2 3">
    <name type="scientific">Salinimicrobium gaetbulicola</name>
    <dbReference type="NCBI Taxonomy" id="999702"/>
    <lineage>
        <taxon>Bacteria</taxon>
        <taxon>Pseudomonadati</taxon>
        <taxon>Bacteroidota</taxon>
        <taxon>Flavobacteriia</taxon>
        <taxon>Flavobacteriales</taxon>
        <taxon>Flavobacteriaceae</taxon>
        <taxon>Salinimicrobium</taxon>
    </lineage>
</organism>
<evidence type="ECO:0000313" key="2">
    <source>
        <dbReference type="EMBL" id="MFD0975354.1"/>
    </source>
</evidence>
<dbReference type="PROSITE" id="PS50835">
    <property type="entry name" value="IG_LIKE"/>
    <property type="match status" value="1"/>
</dbReference>
<dbReference type="InterPro" id="IPR035986">
    <property type="entry name" value="PKD_dom_sf"/>
</dbReference>
<reference evidence="3" key="1">
    <citation type="journal article" date="2019" name="Int. J. Syst. Evol. Microbiol.">
        <title>The Global Catalogue of Microorganisms (GCM) 10K type strain sequencing project: providing services to taxonomists for standard genome sequencing and annotation.</title>
        <authorList>
            <consortium name="The Broad Institute Genomics Platform"/>
            <consortium name="The Broad Institute Genome Sequencing Center for Infectious Disease"/>
            <person name="Wu L."/>
            <person name="Ma J."/>
        </authorList>
    </citation>
    <scope>NUCLEOTIDE SEQUENCE [LARGE SCALE GENOMIC DNA]</scope>
    <source>
        <strain evidence="3">CCUG 60898</strain>
    </source>
</reference>
<evidence type="ECO:0000259" key="1">
    <source>
        <dbReference type="PROSITE" id="PS50835"/>
    </source>
</evidence>
<dbReference type="InterPro" id="IPR007110">
    <property type="entry name" value="Ig-like_dom"/>
</dbReference>
<dbReference type="Pfam" id="PF13585">
    <property type="entry name" value="CHU_C"/>
    <property type="match status" value="1"/>
</dbReference>
<dbReference type="EMBL" id="JBHTJP010000002">
    <property type="protein sequence ID" value="MFD0975354.1"/>
    <property type="molecule type" value="Genomic_DNA"/>
</dbReference>
<dbReference type="InterPro" id="IPR026341">
    <property type="entry name" value="T9SS_type_B"/>
</dbReference>
<name>A0ABW3IBZ5_9FLAO</name>
<gene>
    <name evidence="2" type="ORF">ACFQ1G_00985</name>
</gene>
<dbReference type="RefSeq" id="WP_380736368.1">
    <property type="nucleotide sequence ID" value="NZ_JBHTJP010000002.1"/>
</dbReference>